<reference evidence="1 2" key="1">
    <citation type="journal article" date="2016" name="Nat. Commun.">
        <title>Thousands of microbial genomes shed light on interconnected biogeochemical processes in an aquifer system.</title>
        <authorList>
            <person name="Anantharaman K."/>
            <person name="Brown C.T."/>
            <person name="Hug L.A."/>
            <person name="Sharon I."/>
            <person name="Castelle C.J."/>
            <person name="Probst A.J."/>
            <person name="Thomas B.C."/>
            <person name="Singh A."/>
            <person name="Wilkins M.J."/>
            <person name="Karaoz U."/>
            <person name="Brodie E.L."/>
            <person name="Williams K.H."/>
            <person name="Hubbard S.S."/>
            <person name="Banfield J.F."/>
        </authorList>
    </citation>
    <scope>NUCLEOTIDE SEQUENCE [LARGE SCALE GENOMIC DNA]</scope>
</reference>
<evidence type="ECO:0000313" key="2">
    <source>
        <dbReference type="Proteomes" id="UP000176915"/>
    </source>
</evidence>
<name>A0A1F5SX56_9BACT</name>
<gene>
    <name evidence="1" type="ORF">A3H09_03460</name>
</gene>
<sequence length="168" mass="18825">MTTWCLKMFANKLKRNFKNQNSGGDMETLSKTATVNRDLSPREVLEATGRRWYSGFSAEDTMPSSGSGVQKGVIVKFFRLEKFTSFEELFRQYDELGLAADPYSLSQVNIDDRFFADQHPNCSVWIAADRLYFITFDCTDGSRNVTVGCGGRGLSANWWPSGVSKNGA</sequence>
<proteinExistence type="predicted"/>
<dbReference type="Proteomes" id="UP000176915">
    <property type="component" value="Unassembled WGS sequence"/>
</dbReference>
<protein>
    <submittedName>
        <fullName evidence="1">Uncharacterized protein</fullName>
    </submittedName>
</protein>
<dbReference type="EMBL" id="MFFY01000019">
    <property type="protein sequence ID" value="OGF31308.1"/>
    <property type="molecule type" value="Genomic_DNA"/>
</dbReference>
<organism evidence="1 2">
    <name type="scientific">Candidatus Falkowbacteria bacterium RIFCSPLOWO2_12_FULL_45_13</name>
    <dbReference type="NCBI Taxonomy" id="1797991"/>
    <lineage>
        <taxon>Bacteria</taxon>
        <taxon>Candidatus Falkowiibacteriota</taxon>
    </lineage>
</organism>
<accession>A0A1F5SX56</accession>
<dbReference type="AlphaFoldDB" id="A0A1F5SX56"/>
<comment type="caution">
    <text evidence="1">The sequence shown here is derived from an EMBL/GenBank/DDBJ whole genome shotgun (WGS) entry which is preliminary data.</text>
</comment>
<evidence type="ECO:0000313" key="1">
    <source>
        <dbReference type="EMBL" id="OGF31308.1"/>
    </source>
</evidence>